<dbReference type="EMBL" id="LUKE01000001">
    <property type="protein sequence ID" value="KYG67271.1"/>
    <property type="molecule type" value="Genomic_DNA"/>
</dbReference>
<dbReference type="Gene3D" id="3.40.50.150">
    <property type="entry name" value="Vaccinia Virus protein VP39"/>
    <property type="match status" value="1"/>
</dbReference>
<comment type="caution">
    <text evidence="2">The sequence shown here is derived from an EMBL/GenBank/DDBJ whole genome shotgun (WGS) entry which is preliminary data.</text>
</comment>
<sequence>MKSQFHEDFYSFAKYYDIAFDFKDVPQECRFLEDVFQKHSKSHLNSFIEFGAGPALHCLEMAKSLQSVTAVDLSAEMTTYAQDKAAKAGVVVHCECADMIKYQSENRYDLAVLLMDSTSYLLSNEAVIEHLRSVAQILNPGGLYILEMSHPKSVFEISKSTASEWEMEKDGIKVKIQWGSPSDTFDPVSQITNVSLKMEYQDGERVGTLKDQSPQRCFTATEFAALVAASGVFEIVDWYGAMSTGVPFNNAEAAWRMVPVLRKS</sequence>
<dbReference type="OrthoDB" id="9786503at2"/>
<proteinExistence type="predicted"/>
<organism evidence="2 3">
    <name type="scientific">Bdellovibrio bacteriovorus</name>
    <dbReference type="NCBI Taxonomy" id="959"/>
    <lineage>
        <taxon>Bacteria</taxon>
        <taxon>Pseudomonadati</taxon>
        <taxon>Bdellovibrionota</taxon>
        <taxon>Bdellovibrionia</taxon>
        <taxon>Bdellovibrionales</taxon>
        <taxon>Pseudobdellovibrionaceae</taxon>
        <taxon>Bdellovibrio</taxon>
    </lineage>
</organism>
<name>A0A150WRY2_BDEBC</name>
<keyword evidence="3" id="KW-1185">Reference proteome</keyword>
<dbReference type="Pfam" id="PF13649">
    <property type="entry name" value="Methyltransf_25"/>
    <property type="match status" value="1"/>
</dbReference>
<dbReference type="Proteomes" id="UP000075320">
    <property type="component" value="Unassembled WGS sequence"/>
</dbReference>
<dbReference type="InterPro" id="IPR029063">
    <property type="entry name" value="SAM-dependent_MTases_sf"/>
</dbReference>
<feature type="domain" description="Methyltransferase" evidence="1">
    <location>
        <begin position="48"/>
        <end position="142"/>
    </location>
</feature>
<reference evidence="2 3" key="1">
    <citation type="submission" date="2016-03" db="EMBL/GenBank/DDBJ databases">
        <authorList>
            <person name="Ploux O."/>
        </authorList>
    </citation>
    <scope>NUCLEOTIDE SEQUENCE [LARGE SCALE GENOMIC DNA]</scope>
    <source>
        <strain evidence="2 3">R0</strain>
    </source>
</reference>
<dbReference type="InterPro" id="IPR041698">
    <property type="entry name" value="Methyltransf_25"/>
</dbReference>
<dbReference type="RefSeq" id="WP_061834846.1">
    <property type="nucleotide sequence ID" value="NZ_LUKE01000001.1"/>
</dbReference>
<accession>A0A150WRY2</accession>
<gene>
    <name evidence="2" type="ORF">AZI86_09720</name>
</gene>
<evidence type="ECO:0000313" key="2">
    <source>
        <dbReference type="EMBL" id="KYG67271.1"/>
    </source>
</evidence>
<protein>
    <recommendedName>
        <fullName evidence="1">Methyltransferase domain-containing protein</fullName>
    </recommendedName>
</protein>
<dbReference type="Gene3D" id="2.20.25.110">
    <property type="entry name" value="S-adenosyl-L-methionine-dependent methyltransferases"/>
    <property type="match status" value="1"/>
</dbReference>
<evidence type="ECO:0000313" key="3">
    <source>
        <dbReference type="Proteomes" id="UP000075320"/>
    </source>
</evidence>
<dbReference type="SUPFAM" id="SSF53335">
    <property type="entry name" value="S-adenosyl-L-methionine-dependent methyltransferases"/>
    <property type="match status" value="1"/>
</dbReference>
<dbReference type="AlphaFoldDB" id="A0A150WRY2"/>
<dbReference type="CDD" id="cd02440">
    <property type="entry name" value="AdoMet_MTases"/>
    <property type="match status" value="1"/>
</dbReference>
<evidence type="ECO:0000259" key="1">
    <source>
        <dbReference type="Pfam" id="PF13649"/>
    </source>
</evidence>